<protein>
    <recommendedName>
        <fullName evidence="3">Toprim domain-containing protein</fullName>
    </recommendedName>
</protein>
<dbReference type="AlphaFoldDB" id="A0A517YE06"/>
<dbReference type="CDD" id="cd01029">
    <property type="entry name" value="TOPRIM_primases"/>
    <property type="match status" value="1"/>
</dbReference>
<proteinExistence type="predicted"/>
<accession>A0A517YE06</accession>
<dbReference type="SUPFAM" id="SSF56731">
    <property type="entry name" value="DNA primase core"/>
    <property type="match status" value="1"/>
</dbReference>
<dbReference type="Proteomes" id="UP000315017">
    <property type="component" value="Chromosome"/>
</dbReference>
<dbReference type="EMBL" id="CP036274">
    <property type="protein sequence ID" value="QDU28456.1"/>
    <property type="molecule type" value="Genomic_DNA"/>
</dbReference>
<organism evidence="1 2">
    <name type="scientific">Anatilimnocola aggregata</name>
    <dbReference type="NCBI Taxonomy" id="2528021"/>
    <lineage>
        <taxon>Bacteria</taxon>
        <taxon>Pseudomonadati</taxon>
        <taxon>Planctomycetota</taxon>
        <taxon>Planctomycetia</taxon>
        <taxon>Pirellulales</taxon>
        <taxon>Pirellulaceae</taxon>
        <taxon>Anatilimnocola</taxon>
    </lineage>
</organism>
<evidence type="ECO:0000313" key="1">
    <source>
        <dbReference type="EMBL" id="QDU28456.1"/>
    </source>
</evidence>
<dbReference type="KEGG" id="aagg:ETAA8_35560"/>
<dbReference type="InterPro" id="IPR034154">
    <property type="entry name" value="TOPRIM_DnaG/twinkle"/>
</dbReference>
<reference evidence="1 2" key="1">
    <citation type="submission" date="2019-02" db="EMBL/GenBank/DDBJ databases">
        <title>Deep-cultivation of Planctomycetes and their phenomic and genomic characterization uncovers novel biology.</title>
        <authorList>
            <person name="Wiegand S."/>
            <person name="Jogler M."/>
            <person name="Boedeker C."/>
            <person name="Pinto D."/>
            <person name="Vollmers J."/>
            <person name="Rivas-Marin E."/>
            <person name="Kohn T."/>
            <person name="Peeters S.H."/>
            <person name="Heuer A."/>
            <person name="Rast P."/>
            <person name="Oberbeckmann S."/>
            <person name="Bunk B."/>
            <person name="Jeske O."/>
            <person name="Meyerdierks A."/>
            <person name="Storesund J.E."/>
            <person name="Kallscheuer N."/>
            <person name="Luecker S."/>
            <person name="Lage O.M."/>
            <person name="Pohl T."/>
            <person name="Merkel B.J."/>
            <person name="Hornburger P."/>
            <person name="Mueller R.-W."/>
            <person name="Bruemmer F."/>
            <person name="Labrenz M."/>
            <person name="Spormann A.M."/>
            <person name="Op den Camp H."/>
            <person name="Overmann J."/>
            <person name="Amann R."/>
            <person name="Jetten M.S.M."/>
            <person name="Mascher T."/>
            <person name="Medema M.H."/>
            <person name="Devos D.P."/>
            <person name="Kaster A.-K."/>
            <person name="Ovreas L."/>
            <person name="Rohde M."/>
            <person name="Galperin M.Y."/>
            <person name="Jogler C."/>
        </authorList>
    </citation>
    <scope>NUCLEOTIDE SEQUENCE [LARGE SCALE GENOMIC DNA]</scope>
    <source>
        <strain evidence="1 2">ETA_A8</strain>
    </source>
</reference>
<sequence length="367" mass="41038">MIPDWHRGGRLRASSQRNFGATNVEHYAVDCPFCGDERGRLSLQYQYGTPHPNSGKPRIHLLKCFHNECFDIDTPGSWSRQHELWKQLQPGRSCFRVLPALGRAPVNGTPRKILEAQRVDLPANITPIIDVETDYAAVEYLEARHFDPQELWERWRVYYCDFCGDVKPKFRHRLVIPVYGWIPSTQAHQRVHLVGWQARAIAESSAGRNDPKYLTAAGFSASAAVYGLTWASELTGPVVICEGVTDVWRLGTNAVAIFGKKGKLSLQQQSLILQRAQGRPIVFFADADAVEETSKSASSLLRAARSQNKIIPRCVVAQPPSGRSDAGACMRVEAWDAVARALGSRPHKLGVDFSCQSLPRHPRQRYG</sequence>
<evidence type="ECO:0000313" key="2">
    <source>
        <dbReference type="Proteomes" id="UP000315017"/>
    </source>
</evidence>
<gene>
    <name evidence="1" type="ORF">ETAA8_35560</name>
</gene>
<name>A0A517YE06_9BACT</name>
<keyword evidence="2" id="KW-1185">Reference proteome</keyword>
<dbReference type="Gene3D" id="3.40.1360.10">
    <property type="match status" value="1"/>
</dbReference>
<evidence type="ECO:0008006" key="3">
    <source>
        <dbReference type="Google" id="ProtNLM"/>
    </source>
</evidence>